<dbReference type="Proteomes" id="UP000567293">
    <property type="component" value="Unassembled WGS sequence"/>
</dbReference>
<accession>A0A7V8NMS2</accession>
<evidence type="ECO:0000313" key="4">
    <source>
        <dbReference type="EMBL" id="MBA0084234.1"/>
    </source>
</evidence>
<dbReference type="Pfam" id="PF00149">
    <property type="entry name" value="Metallophos"/>
    <property type="match status" value="1"/>
</dbReference>
<keyword evidence="5" id="KW-1185">Reference proteome</keyword>
<dbReference type="PANTHER" id="PTHR31302">
    <property type="entry name" value="TRANSMEMBRANE PROTEIN WITH METALLOPHOSPHOESTERASE DOMAIN-RELATED"/>
    <property type="match status" value="1"/>
</dbReference>
<dbReference type="InterPro" id="IPR004843">
    <property type="entry name" value="Calcineurin-like_PHP"/>
</dbReference>
<dbReference type="Gene3D" id="3.60.21.10">
    <property type="match status" value="1"/>
</dbReference>
<feature type="region of interest" description="Disordered" evidence="1">
    <location>
        <begin position="95"/>
        <end position="114"/>
    </location>
</feature>
<proteinExistence type="predicted"/>
<dbReference type="EMBL" id="JACDQQ010000434">
    <property type="protein sequence ID" value="MBA0084234.1"/>
    <property type="molecule type" value="Genomic_DNA"/>
</dbReference>
<dbReference type="InterPro" id="IPR051158">
    <property type="entry name" value="Metallophosphoesterase_sf"/>
</dbReference>
<feature type="compositionally biased region" description="Polar residues" evidence="1">
    <location>
        <begin position="95"/>
        <end position="112"/>
    </location>
</feature>
<keyword evidence="2" id="KW-0472">Membrane</keyword>
<reference evidence="4" key="1">
    <citation type="submission" date="2020-06" db="EMBL/GenBank/DDBJ databases">
        <title>Legume-microbial interactions unlock mineral nutrients during tropical forest succession.</title>
        <authorList>
            <person name="Epihov D.Z."/>
        </authorList>
    </citation>
    <scope>NUCLEOTIDE SEQUENCE [LARGE SCALE GENOMIC DNA]</scope>
    <source>
        <strain evidence="4">Pan2503</strain>
    </source>
</reference>
<evidence type="ECO:0000256" key="1">
    <source>
        <dbReference type="SAM" id="MobiDB-lite"/>
    </source>
</evidence>
<dbReference type="CDD" id="cd07385">
    <property type="entry name" value="MPP_YkuE_C"/>
    <property type="match status" value="1"/>
</dbReference>
<name>A0A7V8NMS2_9BACT</name>
<evidence type="ECO:0000259" key="3">
    <source>
        <dbReference type="Pfam" id="PF00149"/>
    </source>
</evidence>
<dbReference type="InterPro" id="IPR029052">
    <property type="entry name" value="Metallo-depent_PP-like"/>
</dbReference>
<feature type="transmembrane region" description="Helical" evidence="2">
    <location>
        <begin position="54"/>
        <end position="73"/>
    </location>
</feature>
<feature type="transmembrane region" description="Helical" evidence="2">
    <location>
        <begin position="120"/>
        <end position="142"/>
    </location>
</feature>
<dbReference type="GO" id="GO:0016787">
    <property type="term" value="F:hydrolase activity"/>
    <property type="evidence" value="ECO:0007669"/>
    <property type="project" value="InterPro"/>
</dbReference>
<dbReference type="AlphaFoldDB" id="A0A7V8NMS2"/>
<keyword evidence="2" id="KW-0812">Transmembrane</keyword>
<dbReference type="PANTHER" id="PTHR31302:SF0">
    <property type="entry name" value="TRANSMEMBRANE PROTEIN WITH METALLOPHOSPHOESTERASE DOMAIN"/>
    <property type="match status" value="1"/>
</dbReference>
<keyword evidence="2" id="KW-1133">Transmembrane helix</keyword>
<protein>
    <submittedName>
        <fullName evidence="4">Metallophosphoesterase</fullName>
    </submittedName>
</protein>
<feature type="non-terminal residue" evidence="4">
    <location>
        <position position="1"/>
    </location>
</feature>
<feature type="domain" description="Calcineurin-like phosphoesterase" evidence="3">
    <location>
        <begin position="167"/>
        <end position="336"/>
    </location>
</feature>
<evidence type="ECO:0000256" key="2">
    <source>
        <dbReference type="SAM" id="Phobius"/>
    </source>
</evidence>
<feature type="transmembrane region" description="Helical" evidence="2">
    <location>
        <begin position="24"/>
        <end position="42"/>
    </location>
</feature>
<evidence type="ECO:0000313" key="5">
    <source>
        <dbReference type="Proteomes" id="UP000567293"/>
    </source>
</evidence>
<organism evidence="4 5">
    <name type="scientific">Candidatus Acidiferrum panamense</name>
    <dbReference type="NCBI Taxonomy" id="2741543"/>
    <lineage>
        <taxon>Bacteria</taxon>
        <taxon>Pseudomonadati</taxon>
        <taxon>Acidobacteriota</taxon>
        <taxon>Terriglobia</taxon>
        <taxon>Candidatus Acidiferrales</taxon>
        <taxon>Candidatus Acidiferrum</taxon>
    </lineage>
</organism>
<gene>
    <name evidence="4" type="ORF">HRJ53_04495</name>
</gene>
<comment type="caution">
    <text evidence="4">The sequence shown here is derived from an EMBL/GenBank/DDBJ whole genome shotgun (WGS) entry which is preliminary data.</text>
</comment>
<sequence>FWYRSLWRVTEHWGRLWLRRGPRMAYVLLLVLMVFTLVRVVIMGHSSLTRRTSWISVLTGLWFFSALFAYLSVKTVHGLERIWRWSHAATFKQMPSSSDTARRGTSSESSETVPDPGRRYFFRAATAAAGAAPFLTAMYGFAAERLKYQVRRVEIPIPNLPPALDGMKIAQLSDIHLSSYMSRAQVRRAVDMANDLGADLGVVTGDLITGAGDSIADCIDEIRHLYAPLGIWGCNGNHEIYAHAEDQAYYLYAQAGMKLLRYSNAQIAFKGEQLNLIGVDYQREYNGRGQKQRMLADAEPLVRRDMPNILLSHNPNSFNRAAELGIELSLAGHTHGGQIQVEILDHRLSPARFISDYIAGLYQRPMFAPAPHERAGSVVSTPRRFTPQPGAMSSIYVNRGLGTVGAPVRLGVPPEISLLVLRRVV</sequence>
<dbReference type="SUPFAM" id="SSF56300">
    <property type="entry name" value="Metallo-dependent phosphatases"/>
    <property type="match status" value="1"/>
</dbReference>